<reference evidence="2" key="1">
    <citation type="submission" date="2014-09" db="EMBL/GenBank/DDBJ databases">
        <authorList>
            <person name="Magalhaes I.L.F."/>
            <person name="Oliveira U."/>
            <person name="Santos F.R."/>
            <person name="Vidigal T.H.D.A."/>
            <person name="Brescovit A.D."/>
            <person name="Santos A.J."/>
        </authorList>
    </citation>
    <scope>NUCLEOTIDE SEQUENCE</scope>
    <source>
        <tissue evidence="2">Shoot tissue taken approximately 20 cm above the soil surface</tissue>
    </source>
</reference>
<accession>A0A0A8ZPH2</accession>
<proteinExistence type="predicted"/>
<sequence length="52" mass="5098">MPVAVQIGRMRCHASGAGNASTAATTSGAATPHTVDAPASLPSRLRSSPPAI</sequence>
<evidence type="ECO:0000256" key="1">
    <source>
        <dbReference type="SAM" id="MobiDB-lite"/>
    </source>
</evidence>
<name>A0A0A8ZPH2_ARUDO</name>
<reference evidence="2" key="2">
    <citation type="journal article" date="2015" name="Data Brief">
        <title>Shoot transcriptome of the giant reed, Arundo donax.</title>
        <authorList>
            <person name="Barrero R.A."/>
            <person name="Guerrero F.D."/>
            <person name="Moolhuijzen P."/>
            <person name="Goolsby J.A."/>
            <person name="Tidwell J."/>
            <person name="Bellgard S.E."/>
            <person name="Bellgard M.I."/>
        </authorList>
    </citation>
    <scope>NUCLEOTIDE SEQUENCE</scope>
    <source>
        <tissue evidence="2">Shoot tissue taken approximately 20 cm above the soil surface</tissue>
    </source>
</reference>
<feature type="region of interest" description="Disordered" evidence="1">
    <location>
        <begin position="13"/>
        <end position="52"/>
    </location>
</feature>
<dbReference type="EMBL" id="GBRH01261153">
    <property type="protein sequence ID" value="JAD36742.1"/>
    <property type="molecule type" value="Transcribed_RNA"/>
</dbReference>
<organism evidence="2">
    <name type="scientific">Arundo donax</name>
    <name type="common">Giant reed</name>
    <name type="synonym">Donax arundinaceus</name>
    <dbReference type="NCBI Taxonomy" id="35708"/>
    <lineage>
        <taxon>Eukaryota</taxon>
        <taxon>Viridiplantae</taxon>
        <taxon>Streptophyta</taxon>
        <taxon>Embryophyta</taxon>
        <taxon>Tracheophyta</taxon>
        <taxon>Spermatophyta</taxon>
        <taxon>Magnoliopsida</taxon>
        <taxon>Liliopsida</taxon>
        <taxon>Poales</taxon>
        <taxon>Poaceae</taxon>
        <taxon>PACMAD clade</taxon>
        <taxon>Arundinoideae</taxon>
        <taxon>Arundineae</taxon>
        <taxon>Arundo</taxon>
    </lineage>
</organism>
<evidence type="ECO:0000313" key="2">
    <source>
        <dbReference type="EMBL" id="JAD36742.1"/>
    </source>
</evidence>
<protein>
    <submittedName>
        <fullName evidence="2">Uncharacterized protein</fullName>
    </submittedName>
</protein>
<dbReference type="AlphaFoldDB" id="A0A0A8ZPH2"/>
<feature type="compositionally biased region" description="Low complexity" evidence="1">
    <location>
        <begin position="14"/>
        <end position="52"/>
    </location>
</feature>